<dbReference type="RefSeq" id="WP_012159122.1">
    <property type="nucleotide sequence ID" value="NC_009922.1"/>
</dbReference>
<proteinExistence type="predicted"/>
<dbReference type="EMBL" id="CP000853">
    <property type="protein sequence ID" value="ABW18810.1"/>
    <property type="molecule type" value="Genomic_DNA"/>
</dbReference>
<evidence type="ECO:0000313" key="1">
    <source>
        <dbReference type="EMBL" id="ABW18810.1"/>
    </source>
</evidence>
<dbReference type="AlphaFoldDB" id="A8MG82"/>
<reference evidence="2" key="1">
    <citation type="submission" date="2007-10" db="EMBL/GenBank/DDBJ databases">
        <title>Complete genome of Alkaliphilus oremlandii OhILAs.</title>
        <authorList>
            <person name="Copeland A."/>
            <person name="Lucas S."/>
            <person name="Lapidus A."/>
            <person name="Barry K."/>
            <person name="Detter J.C."/>
            <person name="Glavina del Rio T."/>
            <person name="Hammon N."/>
            <person name="Israni S."/>
            <person name="Dalin E."/>
            <person name="Tice H."/>
            <person name="Pitluck S."/>
            <person name="Chain P."/>
            <person name="Malfatti S."/>
            <person name="Shin M."/>
            <person name="Vergez L."/>
            <person name="Schmutz J."/>
            <person name="Larimer F."/>
            <person name="Land M."/>
            <person name="Hauser L."/>
            <person name="Kyrpides N."/>
            <person name="Mikhailova N."/>
            <person name="Stolz J.F."/>
            <person name="Dawson A."/>
            <person name="Fisher E."/>
            <person name="Crable B."/>
            <person name="Perera E."/>
            <person name="Lisak J."/>
            <person name="Ranganathan M."/>
            <person name="Basu P."/>
            <person name="Richardson P."/>
        </authorList>
    </citation>
    <scope>NUCLEOTIDE SEQUENCE [LARGE SCALE GENOMIC DNA]</scope>
    <source>
        <strain evidence="2">OhILAs</strain>
    </source>
</reference>
<keyword evidence="2" id="KW-1185">Reference proteome</keyword>
<sequence length="67" mass="6968">MTKTKIANIPFGPYITVLAGANVKGKPNYTTIGAYNHSDSVRGAIFGIYGLTMVVMVVNNMSGGSTG</sequence>
<dbReference type="KEGG" id="aoe:Clos_1265"/>
<accession>A8MG82</accession>
<dbReference type="STRING" id="350688.Clos_1265"/>
<evidence type="ECO:0000313" key="2">
    <source>
        <dbReference type="Proteomes" id="UP000000269"/>
    </source>
</evidence>
<protein>
    <submittedName>
        <fullName evidence="1">Uncharacterized protein</fullName>
    </submittedName>
</protein>
<gene>
    <name evidence="1" type="ordered locus">Clos_1265</name>
</gene>
<name>A8MG82_ALKOO</name>
<dbReference type="HOGENOM" id="CLU_2802908_0_0_9"/>
<dbReference type="Proteomes" id="UP000000269">
    <property type="component" value="Chromosome"/>
</dbReference>
<organism evidence="1 2">
    <name type="scientific">Alkaliphilus oremlandii (strain OhILAs)</name>
    <name type="common">Clostridium oremlandii (strain OhILAs)</name>
    <dbReference type="NCBI Taxonomy" id="350688"/>
    <lineage>
        <taxon>Bacteria</taxon>
        <taxon>Bacillati</taxon>
        <taxon>Bacillota</taxon>
        <taxon>Clostridia</taxon>
        <taxon>Peptostreptococcales</taxon>
        <taxon>Natronincolaceae</taxon>
        <taxon>Alkaliphilus</taxon>
    </lineage>
</organism>